<dbReference type="GO" id="GO:0003676">
    <property type="term" value="F:nucleic acid binding"/>
    <property type="evidence" value="ECO:0007669"/>
    <property type="project" value="InterPro"/>
</dbReference>
<proteinExistence type="predicted"/>
<comment type="caution">
    <text evidence="3">The sequence shown here is derived from an EMBL/GenBank/DDBJ whole genome shotgun (WGS) entry which is preliminary data.</text>
</comment>
<keyword evidence="4" id="KW-1185">Reference proteome</keyword>
<dbReference type="PANTHER" id="PTHR11544">
    <property type="entry name" value="COLD SHOCK DOMAIN CONTAINING PROTEINS"/>
    <property type="match status" value="1"/>
</dbReference>
<dbReference type="InterPro" id="IPR011129">
    <property type="entry name" value="CSD"/>
</dbReference>
<dbReference type="InterPro" id="IPR002059">
    <property type="entry name" value="CSP_DNA-bd"/>
</dbReference>
<evidence type="ECO:0000313" key="3">
    <source>
        <dbReference type="EMBL" id="KAF0461412.1"/>
    </source>
</evidence>
<evidence type="ECO:0000256" key="1">
    <source>
        <dbReference type="SAM" id="MobiDB-lite"/>
    </source>
</evidence>
<dbReference type="Proteomes" id="UP000439903">
    <property type="component" value="Unassembled WGS sequence"/>
</dbReference>
<name>A0A8H3XGP6_GIGMA</name>
<dbReference type="InterPro" id="IPR012340">
    <property type="entry name" value="NA-bd_OB-fold"/>
</dbReference>
<evidence type="ECO:0000313" key="4">
    <source>
        <dbReference type="Proteomes" id="UP000439903"/>
    </source>
</evidence>
<accession>A0A8H3XGP6</accession>
<dbReference type="InterPro" id="IPR050181">
    <property type="entry name" value="Cold_shock_domain"/>
</dbReference>
<organism evidence="3 4">
    <name type="scientific">Gigaspora margarita</name>
    <dbReference type="NCBI Taxonomy" id="4874"/>
    <lineage>
        <taxon>Eukaryota</taxon>
        <taxon>Fungi</taxon>
        <taxon>Fungi incertae sedis</taxon>
        <taxon>Mucoromycota</taxon>
        <taxon>Glomeromycotina</taxon>
        <taxon>Glomeromycetes</taxon>
        <taxon>Diversisporales</taxon>
        <taxon>Gigasporaceae</taxon>
        <taxon>Gigaspora</taxon>
    </lineage>
</organism>
<dbReference type="AlphaFoldDB" id="A0A8H3XGP6"/>
<feature type="region of interest" description="Disordered" evidence="1">
    <location>
        <begin position="245"/>
        <end position="273"/>
    </location>
</feature>
<dbReference type="EMBL" id="WTPW01001026">
    <property type="protein sequence ID" value="KAF0461412.1"/>
    <property type="molecule type" value="Genomic_DNA"/>
</dbReference>
<evidence type="ECO:0000259" key="2">
    <source>
        <dbReference type="PROSITE" id="PS51857"/>
    </source>
</evidence>
<dbReference type="PRINTS" id="PR00050">
    <property type="entry name" value="COLDSHOCK"/>
</dbReference>
<reference evidence="3 4" key="1">
    <citation type="journal article" date="2019" name="Environ. Microbiol.">
        <title>At the nexus of three kingdoms: the genome of the mycorrhizal fungus Gigaspora margarita provides insights into plant, endobacterial and fungal interactions.</title>
        <authorList>
            <person name="Venice F."/>
            <person name="Ghignone S."/>
            <person name="Salvioli di Fossalunga A."/>
            <person name="Amselem J."/>
            <person name="Novero M."/>
            <person name="Xianan X."/>
            <person name="Sedzielewska Toro K."/>
            <person name="Morin E."/>
            <person name="Lipzen A."/>
            <person name="Grigoriev I.V."/>
            <person name="Henrissat B."/>
            <person name="Martin F.M."/>
            <person name="Bonfante P."/>
        </authorList>
    </citation>
    <scope>NUCLEOTIDE SEQUENCE [LARGE SCALE GENOMIC DNA]</scope>
    <source>
        <strain evidence="3 4">BEG34</strain>
    </source>
</reference>
<feature type="domain" description="CSD" evidence="2">
    <location>
        <begin position="13"/>
        <end position="83"/>
    </location>
</feature>
<sequence>MTTIQINHPTQVRQRGKVKFFNIIKGYGFIIFYNPPEYDKVEVFVHHTSICNDGGFKSLAEGEDVEFDLIKGPKGFQAANVSGPNGVSVKGDPNAPGRRPIYTTNNYIGLNPAYGILDRSLKFPAGNDLTANAALQYLLLQTTCTMALGGYGATMGINQPYHTLQSTYATPLYQQGAHFSSHQPPYASQFANYGSTYPNINAHSSNGSVATSQSVPFNPQHTSFTPIIPQYPVSNGGVARFGSSITSAENQNSGGSLKSNERSFGSNGLNNRF</sequence>
<dbReference type="SUPFAM" id="SSF50249">
    <property type="entry name" value="Nucleic acid-binding proteins"/>
    <property type="match status" value="1"/>
</dbReference>
<dbReference type="Gene3D" id="2.40.50.140">
    <property type="entry name" value="Nucleic acid-binding proteins"/>
    <property type="match status" value="1"/>
</dbReference>
<gene>
    <name evidence="3" type="ORF">F8M41_000409</name>
</gene>
<dbReference type="PROSITE" id="PS51857">
    <property type="entry name" value="CSD_2"/>
    <property type="match status" value="1"/>
</dbReference>
<protein>
    <submittedName>
        <fullName evidence="3">CSD-domain-containing protein</fullName>
    </submittedName>
</protein>
<dbReference type="Pfam" id="PF00313">
    <property type="entry name" value="CSD"/>
    <property type="match status" value="1"/>
</dbReference>
<dbReference type="OrthoDB" id="422005at2759"/>
<dbReference type="SMART" id="SM00357">
    <property type="entry name" value="CSP"/>
    <property type="match status" value="1"/>
</dbReference>